<dbReference type="VEuPathDB" id="VectorBase:AATE013123"/>
<evidence type="ECO:0000313" key="2">
    <source>
        <dbReference type="EnsemblMetazoa" id="AATE013123-PA.1"/>
    </source>
</evidence>
<organism evidence="2">
    <name type="scientific">Anopheles atroparvus</name>
    <name type="common">European mosquito</name>
    <dbReference type="NCBI Taxonomy" id="41427"/>
    <lineage>
        <taxon>Eukaryota</taxon>
        <taxon>Metazoa</taxon>
        <taxon>Ecdysozoa</taxon>
        <taxon>Arthropoda</taxon>
        <taxon>Hexapoda</taxon>
        <taxon>Insecta</taxon>
        <taxon>Pterygota</taxon>
        <taxon>Neoptera</taxon>
        <taxon>Endopterygota</taxon>
        <taxon>Diptera</taxon>
        <taxon>Nematocera</taxon>
        <taxon>Culicoidea</taxon>
        <taxon>Culicidae</taxon>
        <taxon>Anophelinae</taxon>
        <taxon>Anopheles</taxon>
    </lineage>
</organism>
<feature type="compositionally biased region" description="Basic residues" evidence="1">
    <location>
        <begin position="155"/>
        <end position="165"/>
    </location>
</feature>
<dbReference type="Proteomes" id="UP000075880">
    <property type="component" value="Unassembled WGS sequence"/>
</dbReference>
<evidence type="ECO:0000313" key="3">
    <source>
        <dbReference type="Proteomes" id="UP000075880"/>
    </source>
</evidence>
<accession>A0A182J811</accession>
<sequence>MDPFHGAGFDSSHETYYISSNTTLIWETTVRLAQIQTLIDNLCLSTCPDDAMIYCLRETDTQAMLDCIADDEDESLKQMIKDMCDGPQKIGRVKMILYHCLATLSEKLTQDILFRTEYAKFFDDLELVLSRLSDEAAATTKQEIMQHLLVAKKRHAKRNRARNMRLQRQQKSSPLPSSSLSSNSPSSADAPAPHGS</sequence>
<feature type="compositionally biased region" description="Low complexity" evidence="1">
    <location>
        <begin position="172"/>
        <end position="196"/>
    </location>
</feature>
<reference evidence="2" key="2">
    <citation type="submission" date="2022-08" db="UniProtKB">
        <authorList>
            <consortium name="EnsemblMetazoa"/>
        </authorList>
    </citation>
    <scope>IDENTIFICATION</scope>
    <source>
        <strain evidence="2">EBRO</strain>
    </source>
</reference>
<dbReference type="AlphaFoldDB" id="A0A182J811"/>
<dbReference type="EnsemblMetazoa" id="AATE013123-RA">
    <property type="protein sequence ID" value="AATE013123-PA.1"/>
    <property type="gene ID" value="AATE013123"/>
</dbReference>
<keyword evidence="3" id="KW-1185">Reference proteome</keyword>
<feature type="region of interest" description="Disordered" evidence="1">
    <location>
        <begin position="155"/>
        <end position="196"/>
    </location>
</feature>
<name>A0A182J811_ANOAO</name>
<proteinExistence type="predicted"/>
<reference evidence="3" key="1">
    <citation type="submission" date="2021-09" db="EMBL/GenBank/DDBJ databases">
        <authorList>
            <consortium name="Infravec"/>
            <person name="Campbell I L."/>
            <person name="Maslen G."/>
            <person name="Yates A."/>
        </authorList>
    </citation>
    <scope>NUCLEOTIDE SEQUENCE [LARGE SCALE GENOMIC DNA]</scope>
    <source>
        <strain evidence="3">Infravec2 EBRE</strain>
    </source>
</reference>
<dbReference type="OrthoDB" id="7741514at2759"/>
<protein>
    <submittedName>
        <fullName evidence="2">Uncharacterized protein</fullName>
    </submittedName>
</protein>
<dbReference type="EnsemblMetazoa" id="ENSAATROPT012662">
    <property type="protein sequence ID" value="ENSAATROPP011498"/>
    <property type="gene ID" value="ENSAATROPG010303"/>
</dbReference>
<evidence type="ECO:0000256" key="1">
    <source>
        <dbReference type="SAM" id="MobiDB-lite"/>
    </source>
</evidence>